<comment type="similarity">
    <text evidence="2 7">Belongs to the FKBP-type PPIase family.</text>
</comment>
<dbReference type="PROSITE" id="PS50059">
    <property type="entry name" value="FKBP_PPIASE"/>
    <property type="match status" value="1"/>
</dbReference>
<feature type="signal peptide" evidence="8">
    <location>
        <begin position="1"/>
        <end position="20"/>
    </location>
</feature>
<evidence type="ECO:0000256" key="2">
    <source>
        <dbReference type="ARBA" id="ARBA00006577"/>
    </source>
</evidence>
<name>A0AA42CVN9_9GAMM</name>
<dbReference type="GO" id="GO:0006457">
    <property type="term" value="P:protein folding"/>
    <property type="evidence" value="ECO:0007669"/>
    <property type="project" value="InterPro"/>
</dbReference>
<keyword evidence="5 6" id="KW-0413">Isomerase</keyword>
<gene>
    <name evidence="10" type="ORF">OQ287_12895</name>
</gene>
<evidence type="ECO:0000313" key="10">
    <source>
        <dbReference type="EMBL" id="MCX2525141.1"/>
    </source>
</evidence>
<dbReference type="EC" id="5.2.1.8" evidence="7"/>
<dbReference type="GO" id="GO:0016020">
    <property type="term" value="C:membrane"/>
    <property type="evidence" value="ECO:0007669"/>
    <property type="project" value="InterPro"/>
</dbReference>
<dbReference type="Gene3D" id="1.10.287.460">
    <property type="entry name" value="Peptidyl-prolyl cis-trans isomerase, FKBP-type, N-terminal domain"/>
    <property type="match status" value="1"/>
</dbReference>
<keyword evidence="4 6" id="KW-0697">Rotamase</keyword>
<dbReference type="InterPro" id="IPR000774">
    <property type="entry name" value="PPIase_FKBP_N"/>
</dbReference>
<organism evidence="10 11">
    <name type="scientific">Larsenimonas rhizosphaerae</name>
    <dbReference type="NCBI Taxonomy" id="2944682"/>
    <lineage>
        <taxon>Bacteria</taxon>
        <taxon>Pseudomonadati</taxon>
        <taxon>Pseudomonadota</taxon>
        <taxon>Gammaproteobacteria</taxon>
        <taxon>Oceanospirillales</taxon>
        <taxon>Halomonadaceae</taxon>
        <taxon>Larsenimonas</taxon>
    </lineage>
</organism>
<comment type="catalytic activity">
    <reaction evidence="1 6 7">
        <text>[protein]-peptidylproline (omega=180) = [protein]-peptidylproline (omega=0)</text>
        <dbReference type="Rhea" id="RHEA:16237"/>
        <dbReference type="Rhea" id="RHEA-COMP:10747"/>
        <dbReference type="Rhea" id="RHEA-COMP:10748"/>
        <dbReference type="ChEBI" id="CHEBI:83833"/>
        <dbReference type="ChEBI" id="CHEBI:83834"/>
        <dbReference type="EC" id="5.2.1.8"/>
    </reaction>
</comment>
<protein>
    <recommendedName>
        <fullName evidence="7">Peptidyl-prolyl cis-trans isomerase</fullName>
        <ecNumber evidence="7">5.2.1.8</ecNumber>
    </recommendedName>
</protein>
<evidence type="ECO:0000256" key="1">
    <source>
        <dbReference type="ARBA" id="ARBA00000971"/>
    </source>
</evidence>
<comment type="caution">
    <text evidence="10">The sequence shown here is derived from an EMBL/GenBank/DDBJ whole genome shotgun (WGS) entry which is preliminary data.</text>
</comment>
<reference evidence="10" key="1">
    <citation type="submission" date="2022-11" db="EMBL/GenBank/DDBJ databases">
        <title>Larsenimonas rhizosphaerae sp. nov., isolated from a tidal mudflat.</title>
        <authorList>
            <person name="Lee S.D."/>
            <person name="Kim I.S."/>
        </authorList>
    </citation>
    <scope>NUCLEOTIDE SEQUENCE</scope>
    <source>
        <strain evidence="10">GH2-1</strain>
    </source>
</reference>
<evidence type="ECO:0000256" key="6">
    <source>
        <dbReference type="PROSITE-ProRule" id="PRU00277"/>
    </source>
</evidence>
<evidence type="ECO:0000256" key="8">
    <source>
        <dbReference type="SAM" id="SignalP"/>
    </source>
</evidence>
<dbReference type="Gene3D" id="3.10.50.40">
    <property type="match status" value="1"/>
</dbReference>
<dbReference type="PANTHER" id="PTHR43811">
    <property type="entry name" value="FKBP-TYPE PEPTIDYL-PROLYL CIS-TRANS ISOMERASE FKPA"/>
    <property type="match status" value="1"/>
</dbReference>
<dbReference type="InterPro" id="IPR001179">
    <property type="entry name" value="PPIase_FKBP_dom"/>
</dbReference>
<dbReference type="FunFam" id="3.10.50.40:FF:000006">
    <property type="entry name" value="Peptidyl-prolyl cis-trans isomerase"/>
    <property type="match status" value="1"/>
</dbReference>
<dbReference type="PRINTS" id="PR01730">
    <property type="entry name" value="INFPOTNTIATR"/>
</dbReference>
<dbReference type="Pfam" id="PF01346">
    <property type="entry name" value="FKBP_N"/>
    <property type="match status" value="1"/>
</dbReference>
<dbReference type="Proteomes" id="UP001165678">
    <property type="component" value="Unassembled WGS sequence"/>
</dbReference>
<dbReference type="AlphaFoldDB" id="A0AA42CVN9"/>
<feature type="chain" id="PRO_5041252940" description="Peptidyl-prolyl cis-trans isomerase" evidence="8">
    <location>
        <begin position="21"/>
        <end position="236"/>
    </location>
</feature>
<proteinExistence type="inferred from homology"/>
<dbReference type="SUPFAM" id="SSF54534">
    <property type="entry name" value="FKBP-like"/>
    <property type="match status" value="1"/>
</dbReference>
<feature type="domain" description="PPIase FKBP-type" evidence="9">
    <location>
        <begin position="144"/>
        <end position="230"/>
    </location>
</feature>
<evidence type="ECO:0000313" key="11">
    <source>
        <dbReference type="Proteomes" id="UP001165678"/>
    </source>
</evidence>
<evidence type="ECO:0000256" key="7">
    <source>
        <dbReference type="RuleBase" id="RU003915"/>
    </source>
</evidence>
<evidence type="ECO:0000259" key="9">
    <source>
        <dbReference type="PROSITE" id="PS50059"/>
    </source>
</evidence>
<evidence type="ECO:0000256" key="4">
    <source>
        <dbReference type="ARBA" id="ARBA00023110"/>
    </source>
</evidence>
<dbReference type="PANTHER" id="PTHR43811:SF57">
    <property type="entry name" value="FKBP-TYPE PEPTIDYL-PROLYL CIS-TRANS ISOMERASE FKPA-RELATED"/>
    <property type="match status" value="1"/>
</dbReference>
<evidence type="ECO:0000256" key="5">
    <source>
        <dbReference type="ARBA" id="ARBA00023235"/>
    </source>
</evidence>
<accession>A0AA42CVN9</accession>
<evidence type="ECO:0000256" key="3">
    <source>
        <dbReference type="ARBA" id="ARBA00022729"/>
    </source>
</evidence>
<dbReference type="GO" id="GO:0003755">
    <property type="term" value="F:peptidyl-prolyl cis-trans isomerase activity"/>
    <property type="evidence" value="ECO:0007669"/>
    <property type="project" value="UniProtKB-UniRule"/>
</dbReference>
<dbReference type="InterPro" id="IPR008104">
    <property type="entry name" value="INFPOTNTIATR"/>
</dbReference>
<dbReference type="InterPro" id="IPR036944">
    <property type="entry name" value="PPIase_FKBP_N_sf"/>
</dbReference>
<dbReference type="InterPro" id="IPR046357">
    <property type="entry name" value="PPIase_dom_sf"/>
</dbReference>
<dbReference type="EMBL" id="JAPIVE010000004">
    <property type="protein sequence ID" value="MCX2525141.1"/>
    <property type="molecule type" value="Genomic_DNA"/>
</dbReference>
<sequence length="236" mass="25484">MKKLAGALLIGTLASTTVWAADTPSSLTDDQAKLSYSVGVTLSRSLKQDMDKVDVDALTQAIKDVYSGNDLKMSDEQITQTLTSYQKKQIAQQKAEQEKAATQNKQAGEAFLKENADKEGVKTTDSGLQYKVIKKGTGPQPTADDTVKVDYEGTLIDGTVFDSSYKRGEPVSFQVNQVIPGWQEALKNMHEGATWMLYVPADLAYGSAGTGGSIGPNETLIFKVELHKVTPADQAQ</sequence>
<dbReference type="Pfam" id="PF00254">
    <property type="entry name" value="FKBP_C"/>
    <property type="match status" value="1"/>
</dbReference>
<keyword evidence="3 8" id="KW-0732">Signal</keyword>
<keyword evidence="11" id="KW-1185">Reference proteome</keyword>
<dbReference type="RefSeq" id="WP_265896702.1">
    <property type="nucleotide sequence ID" value="NZ_JAPIVE010000004.1"/>
</dbReference>